<reference evidence="2" key="3">
    <citation type="submission" date="2025-09" db="UniProtKB">
        <authorList>
            <consortium name="Ensembl"/>
        </authorList>
    </citation>
    <scope>IDENTIFICATION</scope>
</reference>
<accession>H3A434</accession>
<name>H3A434_LATCH</name>
<dbReference type="Gene3D" id="3.60.10.10">
    <property type="entry name" value="Endonuclease/exonuclease/phosphatase"/>
    <property type="match status" value="1"/>
</dbReference>
<evidence type="ECO:0000313" key="3">
    <source>
        <dbReference type="Proteomes" id="UP000008672"/>
    </source>
</evidence>
<dbReference type="SUPFAM" id="SSF56219">
    <property type="entry name" value="DNase I-like"/>
    <property type="match status" value="1"/>
</dbReference>
<evidence type="ECO:0000256" key="1">
    <source>
        <dbReference type="SAM" id="Coils"/>
    </source>
</evidence>
<keyword evidence="1" id="KW-0175">Coiled coil</keyword>
<evidence type="ECO:0000313" key="2">
    <source>
        <dbReference type="Ensembl" id="ENSLACP00000004405.1"/>
    </source>
</evidence>
<keyword evidence="3" id="KW-1185">Reference proteome</keyword>
<dbReference type="AlphaFoldDB" id="H3A434"/>
<dbReference type="InParanoid" id="H3A434"/>
<sequence>VPFIELSSESDKEGQYVIVRGILWGTEVIMIVYAPPQSPTSLYVELATVLVKHRGTSFVIGADWNGMWDEDLDKTGPSVPSDTSISRGLWEFGRKIGLIDIWRATHPKVRDYTFYSAAHHSYSRLNSFLVSGQVGIGTMAKCIHNRIISDHSPVSMDFIPGPQIGRQVMWKMNNSLLSDKGILQALRHEVATFFSENENTIDLTLTMWEAFKVMIRGWLISQATTKARKNTKSLKKLKEELAEAEMAHKVSPQDNTNLASLQRAHPNLQDLIHHKMEYTLFKTRECFFTSGDKAGKMLVHRFKKLETANMIYEIKNIQKESVTQPVKI</sequence>
<dbReference type="Proteomes" id="UP000008672">
    <property type="component" value="Unassembled WGS sequence"/>
</dbReference>
<protein>
    <recommendedName>
        <fullName evidence="4">Endonuclease/exonuclease/phosphatase domain-containing protein</fullName>
    </recommendedName>
</protein>
<dbReference type="InterPro" id="IPR036691">
    <property type="entry name" value="Endo/exonu/phosph_ase_sf"/>
</dbReference>
<dbReference type="GeneTree" id="ENSGT00940000164503"/>
<reference evidence="2" key="2">
    <citation type="submission" date="2025-08" db="UniProtKB">
        <authorList>
            <consortium name="Ensembl"/>
        </authorList>
    </citation>
    <scope>IDENTIFICATION</scope>
</reference>
<proteinExistence type="predicted"/>
<organism evidence="2 3">
    <name type="scientific">Latimeria chalumnae</name>
    <name type="common">Coelacanth</name>
    <dbReference type="NCBI Taxonomy" id="7897"/>
    <lineage>
        <taxon>Eukaryota</taxon>
        <taxon>Metazoa</taxon>
        <taxon>Chordata</taxon>
        <taxon>Craniata</taxon>
        <taxon>Vertebrata</taxon>
        <taxon>Euteleostomi</taxon>
        <taxon>Coelacanthiformes</taxon>
        <taxon>Coelacanthidae</taxon>
        <taxon>Latimeria</taxon>
    </lineage>
</organism>
<dbReference type="STRING" id="7897.ENSLACP00000004405"/>
<dbReference type="eggNOG" id="ENOG502RZEF">
    <property type="taxonomic scope" value="Eukaryota"/>
</dbReference>
<reference evidence="3" key="1">
    <citation type="submission" date="2011-08" db="EMBL/GenBank/DDBJ databases">
        <title>The draft genome of Latimeria chalumnae.</title>
        <authorList>
            <person name="Di Palma F."/>
            <person name="Alfoldi J."/>
            <person name="Johnson J."/>
            <person name="Berlin A."/>
            <person name="Gnerre S."/>
            <person name="Jaffe D."/>
            <person name="MacCallum I."/>
            <person name="Young S."/>
            <person name="Walker B.J."/>
            <person name="Lander E."/>
            <person name="Lindblad-Toh K."/>
        </authorList>
    </citation>
    <scope>NUCLEOTIDE SEQUENCE [LARGE SCALE GENOMIC DNA]</scope>
    <source>
        <strain evidence="3">Wild caught</strain>
    </source>
</reference>
<dbReference type="EMBL" id="AFYH01255352">
    <property type="status" value="NOT_ANNOTATED_CDS"/>
    <property type="molecule type" value="Genomic_DNA"/>
</dbReference>
<evidence type="ECO:0008006" key="4">
    <source>
        <dbReference type="Google" id="ProtNLM"/>
    </source>
</evidence>
<feature type="coiled-coil region" evidence="1">
    <location>
        <begin position="220"/>
        <end position="247"/>
    </location>
</feature>
<dbReference type="HOGENOM" id="CLU_000680_2_0_1"/>
<dbReference type="Ensembl" id="ENSLACT00000004443.1">
    <property type="protein sequence ID" value="ENSLACP00000004405.1"/>
    <property type="gene ID" value="ENSLACG00000003918.1"/>
</dbReference>